<feature type="domain" description="TCP" evidence="7">
    <location>
        <begin position="27"/>
        <end position="81"/>
    </location>
</feature>
<dbReference type="STRING" id="79200.A0A166FAN9"/>
<dbReference type="AlphaFoldDB" id="A0A166FAN9"/>
<dbReference type="PANTHER" id="PTHR31072:SF170">
    <property type="entry name" value="TRANSCRIPTION FACTOR TCP15-RELATED"/>
    <property type="match status" value="1"/>
</dbReference>
<feature type="region of interest" description="Disordered" evidence="6">
    <location>
        <begin position="1"/>
        <end position="40"/>
    </location>
</feature>
<dbReference type="EMBL" id="LNRQ01000002">
    <property type="protein sequence ID" value="KZN07558.1"/>
    <property type="molecule type" value="Genomic_DNA"/>
</dbReference>
<evidence type="ECO:0000256" key="1">
    <source>
        <dbReference type="ARBA" id="ARBA00004123"/>
    </source>
</evidence>
<dbReference type="Proteomes" id="UP000077755">
    <property type="component" value="Chromosome 2"/>
</dbReference>
<reference evidence="9" key="2">
    <citation type="submission" date="2022-03" db="EMBL/GenBank/DDBJ databases">
        <title>Draft title - Genomic analysis of global carrot germplasm unveils the trajectory of domestication and the origin of high carotenoid orange carrot.</title>
        <authorList>
            <person name="Iorizzo M."/>
            <person name="Ellison S."/>
            <person name="Senalik D."/>
            <person name="Macko-Podgorni A."/>
            <person name="Grzebelus D."/>
            <person name="Bostan H."/>
            <person name="Rolling W."/>
            <person name="Curaba J."/>
            <person name="Simon P."/>
        </authorList>
    </citation>
    <scope>NUCLEOTIDE SEQUENCE</scope>
    <source>
        <tissue evidence="9">Leaf</tissue>
    </source>
</reference>
<evidence type="ECO:0000256" key="5">
    <source>
        <dbReference type="ARBA" id="ARBA00023242"/>
    </source>
</evidence>
<evidence type="ECO:0000259" key="7">
    <source>
        <dbReference type="PROSITE" id="PS51369"/>
    </source>
</evidence>
<name>A0A166FAN9_DAUCS</name>
<accession>A0A166FAN9</accession>
<comment type="subcellular location">
    <subcellularLocation>
        <location evidence="1">Nucleus</location>
    </subcellularLocation>
</comment>
<dbReference type="GO" id="GO:0005634">
    <property type="term" value="C:nucleus"/>
    <property type="evidence" value="ECO:0007669"/>
    <property type="project" value="UniProtKB-SubCell"/>
</dbReference>
<dbReference type="EMBL" id="CP093344">
    <property type="protein sequence ID" value="WOG90242.1"/>
    <property type="molecule type" value="Genomic_DNA"/>
</dbReference>
<dbReference type="Gramene" id="KZN07558">
    <property type="protein sequence ID" value="KZN07558"/>
    <property type="gene ID" value="DCAR_008395"/>
</dbReference>
<proteinExistence type="predicted"/>
<keyword evidence="2" id="KW-0805">Transcription regulation</keyword>
<protein>
    <recommendedName>
        <fullName evidence="7">TCP domain-containing protein</fullName>
    </recommendedName>
</protein>
<keyword evidence="3" id="KW-0238">DNA-binding</keyword>
<evidence type="ECO:0000313" key="9">
    <source>
        <dbReference type="EMBL" id="WOG90242.1"/>
    </source>
</evidence>
<dbReference type="Pfam" id="PF03634">
    <property type="entry name" value="TCP"/>
    <property type="match status" value="1"/>
</dbReference>
<keyword evidence="5" id="KW-0539">Nucleus</keyword>
<evidence type="ECO:0000256" key="6">
    <source>
        <dbReference type="SAM" id="MobiDB-lite"/>
    </source>
</evidence>
<dbReference type="InterPro" id="IPR005333">
    <property type="entry name" value="Transcription_factor_TCP"/>
</dbReference>
<reference evidence="8" key="1">
    <citation type="journal article" date="2016" name="Nat. Genet.">
        <title>A high-quality carrot genome assembly provides new insights into carotenoid accumulation and asterid genome evolution.</title>
        <authorList>
            <person name="Iorizzo M."/>
            <person name="Ellison S."/>
            <person name="Senalik D."/>
            <person name="Zeng P."/>
            <person name="Satapoomin P."/>
            <person name="Huang J."/>
            <person name="Bowman M."/>
            <person name="Iovene M."/>
            <person name="Sanseverino W."/>
            <person name="Cavagnaro P."/>
            <person name="Yildiz M."/>
            <person name="Macko-Podgorni A."/>
            <person name="Moranska E."/>
            <person name="Grzebelus E."/>
            <person name="Grzebelus D."/>
            <person name="Ashrafi H."/>
            <person name="Zheng Z."/>
            <person name="Cheng S."/>
            <person name="Spooner D."/>
            <person name="Van Deynze A."/>
            <person name="Simon P."/>
        </authorList>
    </citation>
    <scope>NUCLEOTIDE SEQUENCE [LARGE SCALE GENOMIC DNA]</scope>
    <source>
        <tissue evidence="8">Leaf</tissue>
    </source>
</reference>
<sequence>MASSSKTALPKTAATKDHRDSAAKPVNTERNSRVNGRSRRIRLPAKCAARVFQLTRELGHKTDGQTIEWLLRRAEPAIIRATGTGTIPAHATVTYGSMRASGRSVAAPLSGSGVEPQGSEPSVGSGNVEYPERGYMSLLMDPMEEAELQHHEERLWVEISDEVENGNVIAQD</sequence>
<evidence type="ECO:0000256" key="4">
    <source>
        <dbReference type="ARBA" id="ARBA00023163"/>
    </source>
</evidence>
<dbReference type="GO" id="GO:0043565">
    <property type="term" value="F:sequence-specific DNA binding"/>
    <property type="evidence" value="ECO:0007669"/>
    <property type="project" value="TreeGrafter"/>
</dbReference>
<keyword evidence="4" id="KW-0804">Transcription</keyword>
<dbReference type="InterPro" id="IPR017887">
    <property type="entry name" value="TF_TCP_subgr"/>
</dbReference>
<feature type="region of interest" description="Disordered" evidence="6">
    <location>
        <begin position="106"/>
        <end position="128"/>
    </location>
</feature>
<dbReference type="PROSITE" id="PS51369">
    <property type="entry name" value="TCP"/>
    <property type="match status" value="1"/>
</dbReference>
<dbReference type="PANTHER" id="PTHR31072">
    <property type="entry name" value="TRANSCRIPTION FACTOR TCP4-RELATED"/>
    <property type="match status" value="1"/>
</dbReference>
<evidence type="ECO:0000313" key="8">
    <source>
        <dbReference type="EMBL" id="KZN07558.1"/>
    </source>
</evidence>
<evidence type="ECO:0000256" key="2">
    <source>
        <dbReference type="ARBA" id="ARBA00023015"/>
    </source>
</evidence>
<gene>
    <name evidence="8" type="ORF">DCAR_008395</name>
    <name evidence="9" type="ORF">DCAR_0209485</name>
</gene>
<organism evidence="8">
    <name type="scientific">Daucus carota subsp. sativus</name>
    <name type="common">Carrot</name>
    <dbReference type="NCBI Taxonomy" id="79200"/>
    <lineage>
        <taxon>Eukaryota</taxon>
        <taxon>Viridiplantae</taxon>
        <taxon>Streptophyta</taxon>
        <taxon>Embryophyta</taxon>
        <taxon>Tracheophyta</taxon>
        <taxon>Spermatophyta</taxon>
        <taxon>Magnoliopsida</taxon>
        <taxon>eudicotyledons</taxon>
        <taxon>Gunneridae</taxon>
        <taxon>Pentapetalae</taxon>
        <taxon>asterids</taxon>
        <taxon>campanulids</taxon>
        <taxon>Apiales</taxon>
        <taxon>Apiaceae</taxon>
        <taxon>Apioideae</taxon>
        <taxon>Scandiceae</taxon>
        <taxon>Daucinae</taxon>
        <taxon>Daucus</taxon>
        <taxon>Daucus sect. Daucus</taxon>
    </lineage>
</organism>
<evidence type="ECO:0000313" key="10">
    <source>
        <dbReference type="Proteomes" id="UP000077755"/>
    </source>
</evidence>
<evidence type="ECO:0000256" key="3">
    <source>
        <dbReference type="ARBA" id="ARBA00023125"/>
    </source>
</evidence>
<dbReference type="GO" id="GO:0003700">
    <property type="term" value="F:DNA-binding transcription factor activity"/>
    <property type="evidence" value="ECO:0007669"/>
    <property type="project" value="InterPro"/>
</dbReference>
<keyword evidence="10" id="KW-1185">Reference proteome</keyword>